<dbReference type="GO" id="GO:0007166">
    <property type="term" value="P:cell surface receptor signaling pathway"/>
    <property type="evidence" value="ECO:0007669"/>
    <property type="project" value="InterPro"/>
</dbReference>
<sequence>MLKLSSYGNGEIAKLFTEIELQRAADIYNENRFLSQEGYGMVYKGTSPDGTIITVKKSKQFDSKKRFYGHPSLTDFRSHNSYGRSKERCEIISIACLAVRRLKLMGLFFPSLCGVAGCFSVFSAF</sequence>
<dbReference type="PANTHER" id="PTHR27005:SF537">
    <property type="entry name" value="LYSM TYPE RECEPTOR KINASE"/>
    <property type="match status" value="1"/>
</dbReference>
<evidence type="ECO:0000256" key="1">
    <source>
        <dbReference type="ARBA" id="ARBA00022741"/>
    </source>
</evidence>
<dbReference type="HOGENOM" id="CLU_1995994_0_0_1"/>
<dbReference type="PaxDb" id="3880-AES65764"/>
<dbReference type="Proteomes" id="UP000002051">
    <property type="component" value="Chromosome 2"/>
</dbReference>
<dbReference type="EnsemblPlants" id="AES65764">
    <property type="protein sequence ID" value="AES65764"/>
    <property type="gene ID" value="MTR_2g048590"/>
</dbReference>
<keyword evidence="3" id="KW-0418">Kinase</keyword>
<gene>
    <name evidence="3" type="ordered locus">MTR_2g048590</name>
</gene>
<keyword evidence="2" id="KW-0067">ATP-binding</keyword>
<dbReference type="GO" id="GO:0016301">
    <property type="term" value="F:kinase activity"/>
    <property type="evidence" value="ECO:0007669"/>
    <property type="project" value="UniProtKB-KW"/>
</dbReference>
<name>G7IGJ9_MEDTR</name>
<organism evidence="3 5">
    <name type="scientific">Medicago truncatula</name>
    <name type="common">Barrel medic</name>
    <name type="synonym">Medicago tribuloides</name>
    <dbReference type="NCBI Taxonomy" id="3880"/>
    <lineage>
        <taxon>Eukaryota</taxon>
        <taxon>Viridiplantae</taxon>
        <taxon>Streptophyta</taxon>
        <taxon>Embryophyta</taxon>
        <taxon>Tracheophyta</taxon>
        <taxon>Spermatophyta</taxon>
        <taxon>Magnoliopsida</taxon>
        <taxon>eudicotyledons</taxon>
        <taxon>Gunneridae</taxon>
        <taxon>Pentapetalae</taxon>
        <taxon>rosids</taxon>
        <taxon>fabids</taxon>
        <taxon>Fabales</taxon>
        <taxon>Fabaceae</taxon>
        <taxon>Papilionoideae</taxon>
        <taxon>50 kb inversion clade</taxon>
        <taxon>NPAAA clade</taxon>
        <taxon>Hologalegina</taxon>
        <taxon>IRL clade</taxon>
        <taxon>Trifolieae</taxon>
        <taxon>Medicago</taxon>
    </lineage>
</organism>
<evidence type="ECO:0000313" key="4">
    <source>
        <dbReference type="EnsemblPlants" id="AES65764"/>
    </source>
</evidence>
<dbReference type="AlphaFoldDB" id="G7IGJ9"/>
<evidence type="ECO:0000313" key="5">
    <source>
        <dbReference type="Proteomes" id="UP000002051"/>
    </source>
</evidence>
<accession>G7IGJ9</accession>
<proteinExistence type="predicted"/>
<dbReference type="STRING" id="3880.G7IGJ9"/>
<evidence type="ECO:0000256" key="2">
    <source>
        <dbReference type="ARBA" id="ARBA00022840"/>
    </source>
</evidence>
<keyword evidence="1" id="KW-0547">Nucleotide-binding</keyword>
<dbReference type="EMBL" id="CM001218">
    <property type="protein sequence ID" value="AES65764.1"/>
    <property type="molecule type" value="Genomic_DNA"/>
</dbReference>
<dbReference type="Gene3D" id="3.30.200.20">
    <property type="entry name" value="Phosphorylase Kinase, domain 1"/>
    <property type="match status" value="1"/>
</dbReference>
<reference evidence="3 5" key="2">
    <citation type="journal article" date="2014" name="BMC Genomics">
        <title>An improved genome release (version Mt4.0) for the model legume Medicago truncatula.</title>
        <authorList>
            <person name="Tang H."/>
            <person name="Krishnakumar V."/>
            <person name="Bidwell S."/>
            <person name="Rosen B."/>
            <person name="Chan A."/>
            <person name="Zhou S."/>
            <person name="Gentzbittel L."/>
            <person name="Childs K.L."/>
            <person name="Yandell M."/>
            <person name="Gundlach H."/>
            <person name="Mayer K.F."/>
            <person name="Schwartz D.C."/>
            <person name="Town C.D."/>
        </authorList>
    </citation>
    <scope>GENOME REANNOTATION</scope>
    <source>
        <strain evidence="4 5">cv. Jemalong A17</strain>
    </source>
</reference>
<dbReference type="GO" id="GO:0005524">
    <property type="term" value="F:ATP binding"/>
    <property type="evidence" value="ECO:0007669"/>
    <property type="project" value="UniProtKB-KW"/>
</dbReference>
<keyword evidence="3" id="KW-0808">Transferase</keyword>
<dbReference type="PANTHER" id="PTHR27005">
    <property type="entry name" value="WALL-ASSOCIATED RECEPTOR KINASE-LIKE 21"/>
    <property type="match status" value="1"/>
</dbReference>
<evidence type="ECO:0000313" key="3">
    <source>
        <dbReference type="EMBL" id="AES65764.1"/>
    </source>
</evidence>
<dbReference type="InterPro" id="IPR045274">
    <property type="entry name" value="WAK-like"/>
</dbReference>
<protein>
    <submittedName>
        <fullName evidence="3">Kinase superfamily protein, putative</fullName>
    </submittedName>
</protein>
<reference evidence="3 5" key="1">
    <citation type="journal article" date="2011" name="Nature">
        <title>The Medicago genome provides insight into the evolution of rhizobial symbioses.</title>
        <authorList>
            <person name="Young N.D."/>
            <person name="Debelle F."/>
            <person name="Oldroyd G.E."/>
            <person name="Geurts R."/>
            <person name="Cannon S.B."/>
            <person name="Udvardi M.K."/>
            <person name="Benedito V.A."/>
            <person name="Mayer K.F."/>
            <person name="Gouzy J."/>
            <person name="Schoof H."/>
            <person name="Van de Peer Y."/>
            <person name="Proost S."/>
            <person name="Cook D.R."/>
            <person name="Meyers B.C."/>
            <person name="Spannagl M."/>
            <person name="Cheung F."/>
            <person name="De Mita S."/>
            <person name="Krishnakumar V."/>
            <person name="Gundlach H."/>
            <person name="Zhou S."/>
            <person name="Mudge J."/>
            <person name="Bharti A.K."/>
            <person name="Murray J.D."/>
            <person name="Naoumkina M.A."/>
            <person name="Rosen B."/>
            <person name="Silverstein K.A."/>
            <person name="Tang H."/>
            <person name="Rombauts S."/>
            <person name="Zhao P.X."/>
            <person name="Zhou P."/>
            <person name="Barbe V."/>
            <person name="Bardou P."/>
            <person name="Bechner M."/>
            <person name="Bellec A."/>
            <person name="Berger A."/>
            <person name="Berges H."/>
            <person name="Bidwell S."/>
            <person name="Bisseling T."/>
            <person name="Choisne N."/>
            <person name="Couloux A."/>
            <person name="Denny R."/>
            <person name="Deshpande S."/>
            <person name="Dai X."/>
            <person name="Doyle J.J."/>
            <person name="Dudez A.M."/>
            <person name="Farmer A.D."/>
            <person name="Fouteau S."/>
            <person name="Franken C."/>
            <person name="Gibelin C."/>
            <person name="Gish J."/>
            <person name="Goldstein S."/>
            <person name="Gonzalez A.J."/>
            <person name="Green P.J."/>
            <person name="Hallab A."/>
            <person name="Hartog M."/>
            <person name="Hua A."/>
            <person name="Humphray S.J."/>
            <person name="Jeong D.H."/>
            <person name="Jing Y."/>
            <person name="Jocker A."/>
            <person name="Kenton S.M."/>
            <person name="Kim D.J."/>
            <person name="Klee K."/>
            <person name="Lai H."/>
            <person name="Lang C."/>
            <person name="Lin S."/>
            <person name="Macmil S.L."/>
            <person name="Magdelenat G."/>
            <person name="Matthews L."/>
            <person name="McCorrison J."/>
            <person name="Monaghan E.L."/>
            <person name="Mun J.H."/>
            <person name="Najar F.Z."/>
            <person name="Nicholson C."/>
            <person name="Noirot C."/>
            <person name="O'Bleness M."/>
            <person name="Paule C.R."/>
            <person name="Poulain J."/>
            <person name="Prion F."/>
            <person name="Qin B."/>
            <person name="Qu C."/>
            <person name="Retzel E.F."/>
            <person name="Riddle C."/>
            <person name="Sallet E."/>
            <person name="Samain S."/>
            <person name="Samson N."/>
            <person name="Sanders I."/>
            <person name="Saurat O."/>
            <person name="Scarpelli C."/>
            <person name="Schiex T."/>
            <person name="Segurens B."/>
            <person name="Severin A.J."/>
            <person name="Sherrier D.J."/>
            <person name="Shi R."/>
            <person name="Sims S."/>
            <person name="Singer S.R."/>
            <person name="Sinharoy S."/>
            <person name="Sterck L."/>
            <person name="Viollet A."/>
            <person name="Wang B.B."/>
            <person name="Wang K."/>
            <person name="Wang M."/>
            <person name="Wang X."/>
            <person name="Warfsmann J."/>
            <person name="Weissenbach J."/>
            <person name="White D.D."/>
            <person name="White J.D."/>
            <person name="Wiley G.B."/>
            <person name="Wincker P."/>
            <person name="Xing Y."/>
            <person name="Yang L."/>
            <person name="Yao Z."/>
            <person name="Ying F."/>
            <person name="Zhai J."/>
            <person name="Zhou L."/>
            <person name="Zuber A."/>
            <person name="Denarie J."/>
            <person name="Dixon R.A."/>
            <person name="May G.D."/>
            <person name="Schwartz D.C."/>
            <person name="Rogers J."/>
            <person name="Quetier F."/>
            <person name="Town C.D."/>
            <person name="Roe B.A."/>
        </authorList>
    </citation>
    <scope>NUCLEOTIDE SEQUENCE [LARGE SCALE GENOMIC DNA]</scope>
    <source>
        <strain evidence="3">A17</strain>
        <strain evidence="4 5">cv. Jemalong A17</strain>
    </source>
</reference>
<reference evidence="4" key="3">
    <citation type="submission" date="2015-04" db="UniProtKB">
        <authorList>
            <consortium name="EnsemblPlants"/>
        </authorList>
    </citation>
    <scope>IDENTIFICATION</scope>
    <source>
        <strain evidence="4">cv. Jemalong A17</strain>
    </source>
</reference>
<keyword evidence="5" id="KW-1185">Reference proteome</keyword>